<gene>
    <name evidence="8" type="ORF">FB468_1736</name>
</gene>
<reference evidence="8 9" key="1">
    <citation type="submission" date="2019-06" db="EMBL/GenBank/DDBJ databases">
        <title>Sequencing the genomes of 1000 actinobacteria strains.</title>
        <authorList>
            <person name="Klenk H.-P."/>
        </authorList>
    </citation>
    <scope>NUCLEOTIDE SEQUENCE [LARGE SCALE GENOMIC DNA]</scope>
    <source>
        <strain evidence="8 9">DSM 8803</strain>
    </source>
</reference>
<keyword evidence="5 7" id="KW-1133">Transmembrane helix</keyword>
<feature type="transmembrane region" description="Helical" evidence="7">
    <location>
        <begin position="86"/>
        <end position="106"/>
    </location>
</feature>
<dbReference type="InterPro" id="IPR003688">
    <property type="entry name" value="TraG/VirD4"/>
</dbReference>
<accession>A0A542Y6L5</accession>
<dbReference type="SUPFAM" id="SSF52540">
    <property type="entry name" value="P-loop containing nucleoside triphosphate hydrolases"/>
    <property type="match status" value="1"/>
</dbReference>
<keyword evidence="3" id="KW-1003">Cell membrane</keyword>
<sequence>MSDYQDRVAPATGFQKRLRTFGFAEQLALVLGLPAAALLGLQFFVQMLVTLITGTKSFTPLPLFQYLGLWGAADPAARYGVNGAGVLHWALIVFFVTAITTVVSLFTRARSKRRKDPQRRPGLATPEQVRAELGEEQLLTERAPVLRPALPASQLRSVDVGYRVGLYRGIECYFRVEDPMIVIGPSRAGKGWNIVLPWIMDAPGAVVTTSSKLDNAQMTMHARERAGSKVGIFAPGIPSGRDFGHVLKWDPVDGCINEETLIRRINGLIPADAFSGSTTNGGHWDTLGKQLATALFHAAACGGRTVDDIWTWVASPRAAEEAVRLIREHPQGLTEHATRLETVINMPAEQRASQWGVLPTVLAFLGSRSARDWMKVGAEDGQFDFADFILQKGTVYLIGDKKTSASYLRILDGFLAEVDYVSKAIAAGSPGGRLDPPLTYLLDEAGNFEYQGMYELITAGGGVGRIGVAFFQSKSQLQQYGGQEGADTLWDAATVKVVLPGGGDPRALEDMSKLIGETWVERETHSMDLNGPAHMQLSEEKRAIFEGNEIRTLEKGMAFVFYRNLPPLLPKTRPFNEHPSFKECLQDSKNLEQHLRETSEYGAAIAKMQAGYRA</sequence>
<evidence type="ECO:0000313" key="9">
    <source>
        <dbReference type="Proteomes" id="UP000319094"/>
    </source>
</evidence>
<evidence type="ECO:0000313" key="8">
    <source>
        <dbReference type="EMBL" id="TQL43706.1"/>
    </source>
</evidence>
<evidence type="ECO:0000256" key="7">
    <source>
        <dbReference type="SAM" id="Phobius"/>
    </source>
</evidence>
<dbReference type="InterPro" id="IPR051539">
    <property type="entry name" value="T4SS-coupling_protein"/>
</dbReference>
<dbReference type="CDD" id="cd01127">
    <property type="entry name" value="TrwB_TraG_TraD_VirD4"/>
    <property type="match status" value="1"/>
</dbReference>
<dbReference type="OrthoDB" id="226701at2"/>
<evidence type="ECO:0000256" key="5">
    <source>
        <dbReference type="ARBA" id="ARBA00022989"/>
    </source>
</evidence>
<protein>
    <submittedName>
        <fullName evidence="8">Type IV secretory pathway TraG/TraD family ATPase VirD4</fullName>
    </submittedName>
</protein>
<proteinExistence type="inferred from homology"/>
<dbReference type="PANTHER" id="PTHR37937:SF1">
    <property type="entry name" value="CONJUGATIVE TRANSFER: DNA TRANSPORT"/>
    <property type="match status" value="1"/>
</dbReference>
<name>A0A542Y6L5_9MICO</name>
<dbReference type="AlphaFoldDB" id="A0A542Y6L5"/>
<keyword evidence="6 7" id="KW-0472">Membrane</keyword>
<dbReference type="PANTHER" id="PTHR37937">
    <property type="entry name" value="CONJUGATIVE TRANSFER: DNA TRANSPORT"/>
    <property type="match status" value="1"/>
</dbReference>
<dbReference type="Proteomes" id="UP000319094">
    <property type="component" value="Unassembled WGS sequence"/>
</dbReference>
<dbReference type="Gene3D" id="3.40.50.300">
    <property type="entry name" value="P-loop containing nucleotide triphosphate hydrolases"/>
    <property type="match status" value="1"/>
</dbReference>
<evidence type="ECO:0000256" key="2">
    <source>
        <dbReference type="ARBA" id="ARBA00008806"/>
    </source>
</evidence>
<dbReference type="EMBL" id="VFON01000001">
    <property type="protein sequence ID" value="TQL43706.1"/>
    <property type="molecule type" value="Genomic_DNA"/>
</dbReference>
<keyword evidence="9" id="KW-1185">Reference proteome</keyword>
<comment type="caution">
    <text evidence="8">The sequence shown here is derived from an EMBL/GenBank/DDBJ whole genome shotgun (WGS) entry which is preliminary data.</text>
</comment>
<keyword evidence="4 7" id="KW-0812">Transmembrane</keyword>
<evidence type="ECO:0000256" key="3">
    <source>
        <dbReference type="ARBA" id="ARBA00022475"/>
    </source>
</evidence>
<dbReference type="Pfam" id="PF02534">
    <property type="entry name" value="T4SS-DNA_transf"/>
    <property type="match status" value="1"/>
</dbReference>
<evidence type="ECO:0000256" key="1">
    <source>
        <dbReference type="ARBA" id="ARBA00004651"/>
    </source>
</evidence>
<dbReference type="InterPro" id="IPR027417">
    <property type="entry name" value="P-loop_NTPase"/>
</dbReference>
<evidence type="ECO:0000256" key="6">
    <source>
        <dbReference type="ARBA" id="ARBA00023136"/>
    </source>
</evidence>
<organism evidence="8 9">
    <name type="scientific">Leucobacter komagatae</name>
    <dbReference type="NCBI Taxonomy" id="55969"/>
    <lineage>
        <taxon>Bacteria</taxon>
        <taxon>Bacillati</taxon>
        <taxon>Actinomycetota</taxon>
        <taxon>Actinomycetes</taxon>
        <taxon>Micrococcales</taxon>
        <taxon>Microbacteriaceae</taxon>
        <taxon>Leucobacter</taxon>
    </lineage>
</organism>
<dbReference type="GO" id="GO:0005886">
    <property type="term" value="C:plasma membrane"/>
    <property type="evidence" value="ECO:0007669"/>
    <property type="project" value="UniProtKB-SubCell"/>
</dbReference>
<evidence type="ECO:0000256" key="4">
    <source>
        <dbReference type="ARBA" id="ARBA00022692"/>
    </source>
</evidence>
<comment type="similarity">
    <text evidence="2">Belongs to the VirD4/TraG family.</text>
</comment>
<dbReference type="RefSeq" id="WP_141886980.1">
    <property type="nucleotide sequence ID" value="NZ_BAAAUY010000001.1"/>
</dbReference>
<comment type="subcellular location">
    <subcellularLocation>
        <location evidence="1">Cell membrane</location>
        <topology evidence="1">Multi-pass membrane protein</topology>
    </subcellularLocation>
</comment>
<feature type="transmembrane region" description="Helical" evidence="7">
    <location>
        <begin position="27"/>
        <end position="52"/>
    </location>
</feature>